<dbReference type="Proteomes" id="UP000221165">
    <property type="component" value="Unassembled WGS sequence"/>
</dbReference>
<feature type="non-terminal residue" evidence="2">
    <location>
        <position position="1"/>
    </location>
</feature>
<comment type="caution">
    <text evidence="2">The sequence shown here is derived from an EMBL/GenBank/DDBJ whole genome shotgun (WGS) entry which is preliminary data.</text>
</comment>
<reference evidence="2 3" key="1">
    <citation type="journal article" date="2017" name="Int. J. Parasitol.">
        <title>The genome of the protozoan parasite Cystoisospora suis and a reverse vaccinology approach to identify vaccine candidates.</title>
        <authorList>
            <person name="Palmieri N."/>
            <person name="Shrestha A."/>
            <person name="Ruttkowski B."/>
            <person name="Beck T."/>
            <person name="Vogl C."/>
            <person name="Tomley F."/>
            <person name="Blake D.P."/>
            <person name="Joachim A."/>
        </authorList>
    </citation>
    <scope>NUCLEOTIDE SEQUENCE [LARGE SCALE GENOMIC DNA]</scope>
    <source>
        <strain evidence="2 3">Wien I</strain>
    </source>
</reference>
<feature type="non-terminal residue" evidence="2">
    <location>
        <position position="60"/>
    </location>
</feature>
<sequence>GIMKKEISKRTRRRELRHSIYGFPHLYYGGFRSSSSSIVSRSSRRRMRRKKRRGGDRGWI</sequence>
<name>A0A2C6KLM9_9APIC</name>
<feature type="region of interest" description="Disordered" evidence="1">
    <location>
        <begin position="32"/>
        <end position="60"/>
    </location>
</feature>
<organism evidence="2 3">
    <name type="scientific">Cystoisospora suis</name>
    <dbReference type="NCBI Taxonomy" id="483139"/>
    <lineage>
        <taxon>Eukaryota</taxon>
        <taxon>Sar</taxon>
        <taxon>Alveolata</taxon>
        <taxon>Apicomplexa</taxon>
        <taxon>Conoidasida</taxon>
        <taxon>Coccidia</taxon>
        <taxon>Eucoccidiorida</taxon>
        <taxon>Eimeriorina</taxon>
        <taxon>Sarcocystidae</taxon>
        <taxon>Cystoisospora</taxon>
    </lineage>
</organism>
<dbReference type="VEuPathDB" id="ToxoDB:CSUI_008649"/>
<dbReference type="EMBL" id="MIGC01004900">
    <property type="protein sequence ID" value="PHJ17528.1"/>
    <property type="molecule type" value="Genomic_DNA"/>
</dbReference>
<dbReference type="AlphaFoldDB" id="A0A2C6KLM9"/>
<feature type="compositionally biased region" description="Low complexity" evidence="1">
    <location>
        <begin position="32"/>
        <end position="41"/>
    </location>
</feature>
<proteinExistence type="predicted"/>
<dbReference type="RefSeq" id="XP_067919247.1">
    <property type="nucleotide sequence ID" value="XM_068068776.1"/>
</dbReference>
<feature type="compositionally biased region" description="Basic residues" evidence="1">
    <location>
        <begin position="42"/>
        <end position="54"/>
    </location>
</feature>
<protein>
    <submittedName>
        <fullName evidence="2">Uncharacterized protein</fullName>
    </submittedName>
</protein>
<keyword evidence="3" id="KW-1185">Reference proteome</keyword>
<evidence type="ECO:0000313" key="3">
    <source>
        <dbReference type="Proteomes" id="UP000221165"/>
    </source>
</evidence>
<gene>
    <name evidence="2" type="ORF">CSUI_008649</name>
</gene>
<accession>A0A2C6KLM9</accession>
<evidence type="ECO:0000256" key="1">
    <source>
        <dbReference type="SAM" id="MobiDB-lite"/>
    </source>
</evidence>
<evidence type="ECO:0000313" key="2">
    <source>
        <dbReference type="EMBL" id="PHJ17528.1"/>
    </source>
</evidence>
<dbReference type="GeneID" id="94431987"/>